<sequence>MLFIFNLDQTTCLSLSSFLLSAEAKVEVQIGEVQRDGYPWSCCGGSALFAKSDGTGDDSPRRQVVRRLDGCRSGLPKQRSQLLFGSRQWKQLQAEDPRAGEGRGSTSLSQRSKSRFGSKDAGD</sequence>
<feature type="region of interest" description="Disordered" evidence="1">
    <location>
        <begin position="86"/>
        <end position="123"/>
    </location>
</feature>
<accession>A0A2P6RSB5</accession>
<evidence type="ECO:0000256" key="1">
    <source>
        <dbReference type="SAM" id="MobiDB-lite"/>
    </source>
</evidence>
<evidence type="ECO:0000313" key="3">
    <source>
        <dbReference type="Proteomes" id="UP000238479"/>
    </source>
</evidence>
<organism evidence="2 3">
    <name type="scientific">Rosa chinensis</name>
    <name type="common">China rose</name>
    <dbReference type="NCBI Taxonomy" id="74649"/>
    <lineage>
        <taxon>Eukaryota</taxon>
        <taxon>Viridiplantae</taxon>
        <taxon>Streptophyta</taxon>
        <taxon>Embryophyta</taxon>
        <taxon>Tracheophyta</taxon>
        <taxon>Spermatophyta</taxon>
        <taxon>Magnoliopsida</taxon>
        <taxon>eudicotyledons</taxon>
        <taxon>Gunneridae</taxon>
        <taxon>Pentapetalae</taxon>
        <taxon>rosids</taxon>
        <taxon>fabids</taxon>
        <taxon>Rosales</taxon>
        <taxon>Rosaceae</taxon>
        <taxon>Rosoideae</taxon>
        <taxon>Rosoideae incertae sedis</taxon>
        <taxon>Rosa</taxon>
    </lineage>
</organism>
<evidence type="ECO:0000313" key="2">
    <source>
        <dbReference type="EMBL" id="PRQ49319.1"/>
    </source>
</evidence>
<gene>
    <name evidence="2" type="ORF">RchiOBHm_Chr2g0120591</name>
</gene>
<comment type="caution">
    <text evidence="2">The sequence shown here is derived from an EMBL/GenBank/DDBJ whole genome shotgun (WGS) entry which is preliminary data.</text>
</comment>
<name>A0A2P6RSB5_ROSCH</name>
<dbReference type="EMBL" id="PDCK01000040">
    <property type="protein sequence ID" value="PRQ49319.1"/>
    <property type="molecule type" value="Genomic_DNA"/>
</dbReference>
<reference evidence="2 3" key="1">
    <citation type="journal article" date="2018" name="Nat. Genet.">
        <title>The Rosa genome provides new insights in the design of modern roses.</title>
        <authorList>
            <person name="Bendahmane M."/>
        </authorList>
    </citation>
    <scope>NUCLEOTIDE SEQUENCE [LARGE SCALE GENOMIC DNA]</scope>
    <source>
        <strain evidence="3">cv. Old Blush</strain>
    </source>
</reference>
<dbReference type="AlphaFoldDB" id="A0A2P6RSB5"/>
<dbReference type="Gramene" id="PRQ49319">
    <property type="protein sequence ID" value="PRQ49319"/>
    <property type="gene ID" value="RchiOBHm_Chr2g0120591"/>
</dbReference>
<proteinExistence type="predicted"/>
<dbReference type="Proteomes" id="UP000238479">
    <property type="component" value="Chromosome 2"/>
</dbReference>
<protein>
    <submittedName>
        <fullName evidence="2">Uncharacterized protein</fullName>
    </submittedName>
</protein>
<keyword evidence="3" id="KW-1185">Reference proteome</keyword>